<keyword evidence="2" id="KW-0560">Oxidoreductase</keyword>
<dbReference type="HOGENOM" id="CLU_127577_1_1_11"/>
<evidence type="ECO:0000259" key="1">
    <source>
        <dbReference type="Pfam" id="PF03992"/>
    </source>
</evidence>
<dbReference type="SUPFAM" id="SSF54909">
    <property type="entry name" value="Dimeric alpha+beta barrel"/>
    <property type="match status" value="1"/>
</dbReference>
<dbReference type="GO" id="GO:0004497">
    <property type="term" value="F:monooxygenase activity"/>
    <property type="evidence" value="ECO:0007669"/>
    <property type="project" value="UniProtKB-KW"/>
</dbReference>
<feature type="domain" description="ABM" evidence="1">
    <location>
        <begin position="3"/>
        <end position="56"/>
    </location>
</feature>
<dbReference type="eggNOG" id="COG2329">
    <property type="taxonomic scope" value="Bacteria"/>
</dbReference>
<sequence length="107" mass="11550">MLALIRCTVPAAQADEFLAQAREALAVLAAQPGYLGGRIGRSIDEPNLWVLASEWEGAGFYRRALSAARMAMYPLMAFMINEPGVFEGVYELPSARGPEAEGAVPKH</sequence>
<name>D6Y8K6_THEBD</name>
<protein>
    <submittedName>
        <fullName evidence="2">Antibiotic biosynthesis monooxygenase</fullName>
    </submittedName>
</protein>
<gene>
    <name evidence="2" type="ordered locus">Tbis_1181</name>
</gene>
<evidence type="ECO:0000313" key="2">
    <source>
        <dbReference type="EMBL" id="ADG87903.1"/>
    </source>
</evidence>
<dbReference type="OrthoDB" id="5193042at2"/>
<evidence type="ECO:0000313" key="3">
    <source>
        <dbReference type="Proteomes" id="UP000006640"/>
    </source>
</evidence>
<dbReference type="RefSeq" id="WP_013131436.1">
    <property type="nucleotide sequence ID" value="NC_014165.1"/>
</dbReference>
<dbReference type="Gene3D" id="3.30.70.100">
    <property type="match status" value="1"/>
</dbReference>
<dbReference type="STRING" id="469371.Tbis_1181"/>
<dbReference type="Pfam" id="PF03992">
    <property type="entry name" value="ABM"/>
    <property type="match status" value="1"/>
</dbReference>
<dbReference type="KEGG" id="tbi:Tbis_1181"/>
<accession>D6Y8K6</accession>
<organism evidence="2 3">
    <name type="scientific">Thermobispora bispora (strain ATCC 19993 / DSM 43833 / CBS 139.67 / JCM 10125 / KCTC 9307 / NBRC 14880 / R51)</name>
    <dbReference type="NCBI Taxonomy" id="469371"/>
    <lineage>
        <taxon>Bacteria</taxon>
        <taxon>Bacillati</taxon>
        <taxon>Actinomycetota</taxon>
        <taxon>Actinomycetes</taxon>
        <taxon>Streptosporangiales</taxon>
        <taxon>Streptosporangiaceae</taxon>
        <taxon>Thermobispora</taxon>
    </lineage>
</organism>
<dbReference type="InterPro" id="IPR007138">
    <property type="entry name" value="ABM_dom"/>
</dbReference>
<dbReference type="InterPro" id="IPR011008">
    <property type="entry name" value="Dimeric_a/b-barrel"/>
</dbReference>
<keyword evidence="2" id="KW-0503">Monooxygenase</keyword>
<dbReference type="EMBL" id="CP001874">
    <property type="protein sequence ID" value="ADG87903.1"/>
    <property type="molecule type" value="Genomic_DNA"/>
</dbReference>
<keyword evidence="3" id="KW-1185">Reference proteome</keyword>
<dbReference type="AlphaFoldDB" id="D6Y8K6"/>
<dbReference type="Proteomes" id="UP000006640">
    <property type="component" value="Chromosome"/>
</dbReference>
<reference evidence="2 3" key="1">
    <citation type="submission" date="2010-01" db="EMBL/GenBank/DDBJ databases">
        <title>The complete genome of Thermobispora bispora DSM 43833.</title>
        <authorList>
            <consortium name="US DOE Joint Genome Institute (JGI-PGF)"/>
            <person name="Lucas S."/>
            <person name="Copeland A."/>
            <person name="Lapidus A."/>
            <person name="Glavina del Rio T."/>
            <person name="Dalin E."/>
            <person name="Tice H."/>
            <person name="Bruce D."/>
            <person name="Goodwin L."/>
            <person name="Pitluck S."/>
            <person name="Kyrpides N."/>
            <person name="Mavromatis K."/>
            <person name="Ivanova N."/>
            <person name="Mikhailova N."/>
            <person name="Chertkov O."/>
            <person name="Brettin T."/>
            <person name="Detter J.C."/>
            <person name="Han C."/>
            <person name="Larimer F."/>
            <person name="Land M."/>
            <person name="Hauser L."/>
            <person name="Markowitz V."/>
            <person name="Cheng J.-F."/>
            <person name="Hugenholtz P."/>
            <person name="Woyke T."/>
            <person name="Wu D."/>
            <person name="Jando M."/>
            <person name="Schneider S."/>
            <person name="Klenk H.-P."/>
            <person name="Eisen J.A."/>
        </authorList>
    </citation>
    <scope>NUCLEOTIDE SEQUENCE [LARGE SCALE GENOMIC DNA]</scope>
    <source>
        <strain evidence="3">ATCC 19993 / DSM 43833 / CBS 139.67 / JCM 10125 / KCTC 9307 / NBRC 14880 / R51</strain>
    </source>
</reference>
<proteinExistence type="predicted"/>